<name>A0A2A3MHC6_9PSED</name>
<evidence type="ECO:0000313" key="3">
    <source>
        <dbReference type="Proteomes" id="UP000242313"/>
    </source>
</evidence>
<keyword evidence="3" id="KW-1185">Reference proteome</keyword>
<dbReference type="AlphaFoldDB" id="A0A2A3MHC6"/>
<dbReference type="EMBL" id="NTMR01000012">
    <property type="protein sequence ID" value="PBK04226.1"/>
    <property type="molecule type" value="Genomic_DNA"/>
</dbReference>
<reference evidence="2 3" key="1">
    <citation type="submission" date="2017-09" db="EMBL/GenBank/DDBJ databases">
        <title>Pseudomonas abyssi sp. nov. isolated from Abyssopelagic Water.</title>
        <authorList>
            <person name="Wei Y."/>
        </authorList>
    </citation>
    <scope>NUCLEOTIDE SEQUENCE [LARGE SCALE GENOMIC DNA]</scope>
    <source>
        <strain evidence="2 3">MT5</strain>
    </source>
</reference>
<proteinExistence type="predicted"/>
<organism evidence="2 3">
    <name type="scientific">Pseudomonas abyssi</name>
    <dbReference type="NCBI Taxonomy" id="170540"/>
    <lineage>
        <taxon>Bacteria</taxon>
        <taxon>Pseudomonadati</taxon>
        <taxon>Pseudomonadota</taxon>
        <taxon>Gammaproteobacteria</taxon>
        <taxon>Pseudomonadales</taxon>
        <taxon>Pseudomonadaceae</taxon>
        <taxon>Pseudomonas</taxon>
    </lineage>
</organism>
<dbReference type="Proteomes" id="UP000242313">
    <property type="component" value="Unassembled WGS sequence"/>
</dbReference>
<evidence type="ECO:0000259" key="1">
    <source>
        <dbReference type="Pfam" id="PF06527"/>
    </source>
</evidence>
<comment type="caution">
    <text evidence="2">The sequence shown here is derived from an EMBL/GenBank/DDBJ whole genome shotgun (WGS) entry which is preliminary data.</text>
</comment>
<dbReference type="Pfam" id="PF06527">
    <property type="entry name" value="TniQ"/>
    <property type="match status" value="1"/>
</dbReference>
<gene>
    <name evidence="2" type="ORF">CNQ84_11380</name>
</gene>
<dbReference type="InterPro" id="IPR009492">
    <property type="entry name" value="TniQ"/>
</dbReference>
<feature type="domain" description="TniQ" evidence="1">
    <location>
        <begin position="20"/>
        <end position="131"/>
    </location>
</feature>
<sequence length="615" mass="67847">MKPDWPWEVRALLILPKQNYSDESLLGYLARVADENYLASVGALLAPVKLRVKGHYSSEELLEMSQGLGLSLEHLQQLAKPGCVESTGADWSRLRKQTVAVCPHCLNEEPYIRKLWHHELVTACPVHSSLLVHCCPECEQPISIGSAGMMVCRCGFDYRTAEISDAGKGDLAVATLLQANDEKRKQLLGLDAGKSVLADFDGFLVYLGLLDSGIVHRRNASISFAMAQQLNAAAYPFITDLVGHFEKFVARRVEQANQQQTTRFISALGSWYKQLAVQFGGDAYAPFRQVAYRVVVLNAQAPINRKLKQISAELWGLKSVYTVAEAARVLNSCTDRIVPFVKSGLLEGRVVSGGANEFCIVSRVQVEQERHAAQAFTDGKAIMSLLGISRRVRDRLIEAGIIRELSRNDRPLFAKGGYRIDEVKRSVALTLQTNGPAPADADMLSLEDINERSYSKKQVIELYQLIFRGDLKPAALVTGEPGLQAYRFNKAQLDALAKVSPRQFEFSIADLTRLTPWKHETINSWIKHGHLKCQKHNGGGRQTVSVSLSDLIEFLSTHVVVADAARRKGTKSVWLSKSLAARQVSAISVHQTAGGAQRGVLFCTDALIDQALRGC</sequence>
<accession>A0A2A3MHC6</accession>
<protein>
    <recommendedName>
        <fullName evidence="1">TniQ domain-containing protein</fullName>
    </recommendedName>
</protein>
<evidence type="ECO:0000313" key="2">
    <source>
        <dbReference type="EMBL" id="PBK04226.1"/>
    </source>
</evidence>